<sequence>MECNHSSDIVNVSSYHGQLKAFHLLFQVKAEMENINSLTEGNLDKIMQCFLQDFKESKPQENGWPLTVSAYKVLKASINAYMIIIAQKFPSLCANNCVHPGMVKTDMQCNMGRLTAEEGARVPVVLALVLEGSPSDLFDEMEMTGWTPCRKFIHSEKAGTNMENMDTHKEENWTQLFNSSYRILKRTS</sequence>
<gene>
    <name evidence="4" type="ORF">RJ641_035519</name>
</gene>
<keyword evidence="2" id="KW-0521">NADP</keyword>
<evidence type="ECO:0000256" key="1">
    <source>
        <dbReference type="ARBA" id="ARBA00006484"/>
    </source>
</evidence>
<dbReference type="Gene3D" id="3.40.50.720">
    <property type="entry name" value="NAD(P)-binding Rossmann-like Domain"/>
    <property type="match status" value="1"/>
</dbReference>
<name>A0AAN8VKI4_9MAGN</name>
<proteinExistence type="inferred from homology"/>
<evidence type="ECO:0000256" key="2">
    <source>
        <dbReference type="ARBA" id="ARBA00022857"/>
    </source>
</evidence>
<dbReference type="GO" id="GO:0016491">
    <property type="term" value="F:oxidoreductase activity"/>
    <property type="evidence" value="ECO:0007669"/>
    <property type="project" value="UniProtKB-KW"/>
</dbReference>
<organism evidence="4 5">
    <name type="scientific">Dillenia turbinata</name>
    <dbReference type="NCBI Taxonomy" id="194707"/>
    <lineage>
        <taxon>Eukaryota</taxon>
        <taxon>Viridiplantae</taxon>
        <taxon>Streptophyta</taxon>
        <taxon>Embryophyta</taxon>
        <taxon>Tracheophyta</taxon>
        <taxon>Spermatophyta</taxon>
        <taxon>Magnoliopsida</taxon>
        <taxon>eudicotyledons</taxon>
        <taxon>Gunneridae</taxon>
        <taxon>Pentapetalae</taxon>
        <taxon>Dilleniales</taxon>
        <taxon>Dilleniaceae</taxon>
        <taxon>Dillenia</taxon>
    </lineage>
</organism>
<evidence type="ECO:0000256" key="3">
    <source>
        <dbReference type="ARBA" id="ARBA00023002"/>
    </source>
</evidence>
<dbReference type="PANTHER" id="PTHR43490:SF91">
    <property type="entry name" value="NAD(P)-BINDING ROSSMANN-FOLD PROTEIN"/>
    <property type="match status" value="1"/>
</dbReference>
<keyword evidence="5" id="KW-1185">Reference proteome</keyword>
<dbReference type="SUPFAM" id="SSF51735">
    <property type="entry name" value="NAD(P)-binding Rossmann-fold domains"/>
    <property type="match status" value="1"/>
</dbReference>
<dbReference type="InterPro" id="IPR036291">
    <property type="entry name" value="NAD(P)-bd_dom_sf"/>
</dbReference>
<comment type="similarity">
    <text evidence="1">Belongs to the short-chain dehydrogenases/reductases (SDR) family.</text>
</comment>
<evidence type="ECO:0000313" key="4">
    <source>
        <dbReference type="EMBL" id="KAK6935364.1"/>
    </source>
</evidence>
<dbReference type="EMBL" id="JBAMMX010000008">
    <property type="protein sequence ID" value="KAK6935364.1"/>
    <property type="molecule type" value="Genomic_DNA"/>
</dbReference>
<evidence type="ECO:0000313" key="5">
    <source>
        <dbReference type="Proteomes" id="UP001370490"/>
    </source>
</evidence>
<keyword evidence="3" id="KW-0560">Oxidoreductase</keyword>
<dbReference type="AlphaFoldDB" id="A0AAN8VKI4"/>
<protein>
    <submittedName>
        <fullName evidence="4">Uncharacterized protein</fullName>
    </submittedName>
</protein>
<accession>A0AAN8VKI4</accession>
<comment type="caution">
    <text evidence="4">The sequence shown here is derived from an EMBL/GenBank/DDBJ whole genome shotgun (WGS) entry which is preliminary data.</text>
</comment>
<reference evidence="4 5" key="1">
    <citation type="submission" date="2023-12" db="EMBL/GenBank/DDBJ databases">
        <title>A high-quality genome assembly for Dillenia turbinata (Dilleniales).</title>
        <authorList>
            <person name="Chanderbali A."/>
        </authorList>
    </citation>
    <scope>NUCLEOTIDE SEQUENCE [LARGE SCALE GENOMIC DNA]</scope>
    <source>
        <strain evidence="4">LSX21</strain>
        <tissue evidence="4">Leaf</tissue>
    </source>
</reference>
<dbReference type="GO" id="GO:0016020">
    <property type="term" value="C:membrane"/>
    <property type="evidence" value="ECO:0007669"/>
    <property type="project" value="TreeGrafter"/>
</dbReference>
<dbReference type="Proteomes" id="UP001370490">
    <property type="component" value="Unassembled WGS sequence"/>
</dbReference>
<dbReference type="PANTHER" id="PTHR43490">
    <property type="entry name" value="(+)-NEOMENTHOL DEHYDROGENASE"/>
    <property type="match status" value="1"/>
</dbReference>